<dbReference type="InterPro" id="IPR029044">
    <property type="entry name" value="Nucleotide-diphossugar_trans"/>
</dbReference>
<keyword evidence="11" id="KW-0325">Glycoprotein</keyword>
<evidence type="ECO:0000313" key="15">
    <source>
        <dbReference type="Proteomes" id="UP000619265"/>
    </source>
</evidence>
<evidence type="ECO:0000313" key="14">
    <source>
        <dbReference type="EMBL" id="KAF5459336.1"/>
    </source>
</evidence>
<keyword evidence="5" id="KW-0808">Transferase</keyword>
<evidence type="ECO:0000256" key="7">
    <source>
        <dbReference type="ARBA" id="ARBA00022968"/>
    </source>
</evidence>
<comment type="subcellular location">
    <subcellularLocation>
        <location evidence="1 13">Golgi apparatus membrane</location>
        <topology evidence="1 13">Single-pass type II membrane protein</topology>
    </subcellularLocation>
</comment>
<reference evidence="14" key="1">
    <citation type="submission" date="2015-10" db="EMBL/GenBank/DDBJ databases">
        <authorList>
            <person name="Martinez-Garcia P.J."/>
            <person name="Crepeau M.W."/>
            <person name="Puiu D."/>
            <person name="Gonzalez-Ibeas D."/>
            <person name="Whalen J."/>
            <person name="Stevens K."/>
            <person name="Paul R."/>
            <person name="Butterfield T."/>
            <person name="Britton M."/>
            <person name="Reagan R."/>
            <person name="Chakraborty S."/>
            <person name="Walawage S.L."/>
            <person name="Vasquez-Gross H.A."/>
            <person name="Cardeno C."/>
            <person name="Famula R."/>
            <person name="Pratt K."/>
            <person name="Kuruganti S."/>
            <person name="Aradhya M.K."/>
            <person name="Leslie C.A."/>
            <person name="Dandekar A.M."/>
            <person name="Salzberg S.L."/>
            <person name="Wegrzyn J.L."/>
            <person name="Langley C.H."/>
            <person name="Neale D.B."/>
        </authorList>
    </citation>
    <scope>NUCLEOTIDE SEQUENCE</scope>
    <source>
        <tissue evidence="14">Leaves</tissue>
    </source>
</reference>
<keyword evidence="10 13" id="KW-0472">Membrane</keyword>
<proteinExistence type="inferred from homology"/>
<reference evidence="14" key="2">
    <citation type="submission" date="2020-03" db="EMBL/GenBank/DDBJ databases">
        <title>Walnut 2.0.</title>
        <authorList>
            <person name="Marrano A."/>
            <person name="Britton M."/>
            <person name="Zimin A.V."/>
            <person name="Zaini P.A."/>
            <person name="Workman R."/>
            <person name="Puiu D."/>
            <person name="Bianco L."/>
            <person name="Allen B.J."/>
            <person name="Troggio M."/>
            <person name="Leslie C.A."/>
            <person name="Timp W."/>
            <person name="Dendekar A."/>
            <person name="Salzberg S.L."/>
            <person name="Neale D.B."/>
        </authorList>
    </citation>
    <scope>NUCLEOTIDE SEQUENCE</scope>
    <source>
        <tissue evidence="14">Leaves</tissue>
    </source>
</reference>
<comment type="similarity">
    <text evidence="3 13">Belongs to the glycosyltransferase 8 family.</text>
</comment>
<dbReference type="EC" id="2.4.1.-" evidence="13"/>
<name>A0A833U214_JUGRE</name>
<evidence type="ECO:0000256" key="3">
    <source>
        <dbReference type="ARBA" id="ARBA00006351"/>
    </source>
</evidence>
<dbReference type="PANTHER" id="PTHR32116:SF0">
    <property type="entry name" value="GALACTURONOSYLTRANSFERASE 6-RELATED"/>
    <property type="match status" value="1"/>
</dbReference>
<feature type="transmembrane region" description="Helical" evidence="13">
    <location>
        <begin position="7"/>
        <end position="27"/>
    </location>
</feature>
<evidence type="ECO:0000256" key="9">
    <source>
        <dbReference type="ARBA" id="ARBA00023034"/>
    </source>
</evidence>
<keyword evidence="4 13" id="KW-0328">Glycosyltransferase</keyword>
<dbReference type="GO" id="GO:0047262">
    <property type="term" value="F:polygalacturonate 4-alpha-galacturonosyltransferase activity"/>
    <property type="evidence" value="ECO:0007669"/>
    <property type="project" value="InterPro"/>
</dbReference>
<dbReference type="FunFam" id="3.90.550.10:FF:000056">
    <property type="entry name" value="Hexosyltransferase"/>
    <property type="match status" value="1"/>
</dbReference>
<dbReference type="AlphaFoldDB" id="A0A833U214"/>
<dbReference type="Pfam" id="PF25557">
    <property type="entry name" value="GAUT_1"/>
    <property type="match status" value="1"/>
</dbReference>
<evidence type="ECO:0000256" key="8">
    <source>
        <dbReference type="ARBA" id="ARBA00022989"/>
    </source>
</evidence>
<dbReference type="GO" id="GO:0045489">
    <property type="term" value="P:pectin biosynthetic process"/>
    <property type="evidence" value="ECO:0007669"/>
    <property type="project" value="UniProtKB-UniPathway"/>
</dbReference>
<dbReference type="GO" id="GO:0000139">
    <property type="term" value="C:Golgi membrane"/>
    <property type="evidence" value="ECO:0007669"/>
    <property type="project" value="UniProtKB-SubCell"/>
</dbReference>
<accession>A0A833U214</accession>
<dbReference type="Pfam" id="PF01501">
    <property type="entry name" value="Glyco_transf_8"/>
    <property type="match status" value="1"/>
</dbReference>
<evidence type="ECO:0000256" key="2">
    <source>
        <dbReference type="ARBA" id="ARBA00004877"/>
    </source>
</evidence>
<dbReference type="CDD" id="cd06429">
    <property type="entry name" value="GT8_like_1"/>
    <property type="match status" value="1"/>
</dbReference>
<keyword evidence="8 13" id="KW-1133">Transmembrane helix</keyword>
<dbReference type="Gramene" id="Jr10_23850_p1">
    <property type="protein sequence ID" value="cds.Jr10_23850_p1"/>
    <property type="gene ID" value="Jr10_23850"/>
</dbReference>
<evidence type="ECO:0000256" key="11">
    <source>
        <dbReference type="ARBA" id="ARBA00023180"/>
    </source>
</evidence>
<keyword evidence="9 13" id="KW-0333">Golgi apparatus</keyword>
<keyword evidence="6 13" id="KW-0812">Transmembrane</keyword>
<evidence type="ECO:0000256" key="6">
    <source>
        <dbReference type="ARBA" id="ARBA00022692"/>
    </source>
</evidence>
<dbReference type="InterPro" id="IPR002495">
    <property type="entry name" value="Glyco_trans_8"/>
</dbReference>
<protein>
    <recommendedName>
        <fullName evidence="13">Hexosyltransferase</fullName>
        <ecNumber evidence="13">2.4.1.-</ecNumber>
    </recommendedName>
</protein>
<evidence type="ECO:0000256" key="13">
    <source>
        <dbReference type="RuleBase" id="RU362027"/>
    </source>
</evidence>
<dbReference type="EMBL" id="LIHL02000010">
    <property type="protein sequence ID" value="KAF5459336.1"/>
    <property type="molecule type" value="Genomic_DNA"/>
</dbReference>
<evidence type="ECO:0000256" key="1">
    <source>
        <dbReference type="ARBA" id="ARBA00004323"/>
    </source>
</evidence>
<keyword evidence="12 13" id="KW-0961">Cell wall biogenesis/degradation</keyword>
<dbReference type="Proteomes" id="UP000619265">
    <property type="component" value="Unassembled WGS sequence"/>
</dbReference>
<keyword evidence="7" id="KW-0735">Signal-anchor</keyword>
<dbReference type="UniPathway" id="UPA00845"/>
<organism evidence="14 15">
    <name type="scientific">Juglans regia</name>
    <name type="common">English walnut</name>
    <dbReference type="NCBI Taxonomy" id="51240"/>
    <lineage>
        <taxon>Eukaryota</taxon>
        <taxon>Viridiplantae</taxon>
        <taxon>Streptophyta</taxon>
        <taxon>Embryophyta</taxon>
        <taxon>Tracheophyta</taxon>
        <taxon>Spermatophyta</taxon>
        <taxon>Magnoliopsida</taxon>
        <taxon>eudicotyledons</taxon>
        <taxon>Gunneridae</taxon>
        <taxon>Pentapetalae</taxon>
        <taxon>rosids</taxon>
        <taxon>fabids</taxon>
        <taxon>Fagales</taxon>
        <taxon>Juglandaceae</taxon>
        <taxon>Juglans</taxon>
    </lineage>
</organism>
<comment type="caution">
    <text evidence="14">The sequence shown here is derived from an EMBL/GenBank/DDBJ whole genome shotgun (WGS) entry which is preliminary data.</text>
</comment>
<evidence type="ECO:0000256" key="5">
    <source>
        <dbReference type="ARBA" id="ARBA00022679"/>
    </source>
</evidence>
<sequence>MKLIRPCQRILILSLLYVTVFAPIIFFSHRLKHISHIGGEELVEDLSNIKYKADAASWLNAVEQESGEDLKEPKQVVYEDRYLGSGANYGSIEDPDSQVSGNAGDRTTLLERKEAKKFQQNKASTTEVQKVWLQEHSNQTTVEHDQNASSRYRRMISKEIKEMKDGQSNQTRVWHDHNIQSQSRKGMNEMVTEMRDQVIRAKAYLNFAPPGTNSHLVKELKQRIREVERAVGQATKDSKFSRSSLQKMRYMEASLSKASHVFPDCAAMVTKLRAMTLNAEELVQSQKNQATYLIHLAARTTPKGLHCLSMRLTAEYFALQPEERQFPNQKRLQDTELHHYAVFSDNVLACAVVVNSTISTAMESEKIVFHVVTDSLNLPAISMWFLLNPPGKATIQIQSMNDFEWFSTKYHMTLTKQSASDPRYTSELNHLRFYLPDVFPALHKIVLFDHDVVVQRDLTELWSVDMKGKVNGAVETCHVSEALLRRMDMLINFSDPLVAKRFYVNACTWAFGMNLFDLREWRRQNLTAVYHKYLKLGYKRPLWKAGSLPLGWITFYNKTMALDRRWHVLGLGYDSAVRRGDIEQAAVIHYDGVMKPWLDIAIGRYKGYWSQYLQYDQPYLQQCNIHA</sequence>
<evidence type="ECO:0000256" key="12">
    <source>
        <dbReference type="ARBA" id="ARBA00023316"/>
    </source>
</evidence>
<gene>
    <name evidence="14" type="ORF">F2P56_023290</name>
</gene>
<evidence type="ECO:0000256" key="10">
    <source>
        <dbReference type="ARBA" id="ARBA00023136"/>
    </source>
</evidence>
<dbReference type="Gene3D" id="3.90.550.10">
    <property type="entry name" value="Spore Coat Polysaccharide Biosynthesis Protein SpsA, Chain A"/>
    <property type="match status" value="1"/>
</dbReference>
<dbReference type="SUPFAM" id="SSF53448">
    <property type="entry name" value="Nucleotide-diphospho-sugar transferases"/>
    <property type="match status" value="1"/>
</dbReference>
<dbReference type="InterPro" id="IPR029993">
    <property type="entry name" value="GAUT"/>
</dbReference>
<dbReference type="PANTHER" id="PTHR32116">
    <property type="entry name" value="GALACTURONOSYLTRANSFERASE 4-RELATED"/>
    <property type="match status" value="1"/>
</dbReference>
<dbReference type="GO" id="GO:0071555">
    <property type="term" value="P:cell wall organization"/>
    <property type="evidence" value="ECO:0007669"/>
    <property type="project" value="UniProtKB-KW"/>
</dbReference>
<comment type="pathway">
    <text evidence="2 13">Glycan metabolism; pectin biosynthesis.</text>
</comment>
<evidence type="ECO:0000256" key="4">
    <source>
        <dbReference type="ARBA" id="ARBA00022676"/>
    </source>
</evidence>